<organism evidence="3 4">
    <name type="scientific">Vibrio zhugei</name>
    <dbReference type="NCBI Taxonomy" id="2479546"/>
    <lineage>
        <taxon>Bacteria</taxon>
        <taxon>Pseudomonadati</taxon>
        <taxon>Pseudomonadota</taxon>
        <taxon>Gammaproteobacteria</taxon>
        <taxon>Vibrionales</taxon>
        <taxon>Vibrionaceae</taxon>
        <taxon>Vibrio</taxon>
    </lineage>
</organism>
<comment type="caution">
    <text evidence="3">The sequence shown here is derived from an EMBL/GenBank/DDBJ whole genome shotgun (WGS) entry which is preliminary data.</text>
</comment>
<dbReference type="Pfam" id="PF01075">
    <property type="entry name" value="Glyco_transf_9"/>
    <property type="match status" value="1"/>
</dbReference>
<evidence type="ECO:0000256" key="2">
    <source>
        <dbReference type="ARBA" id="ARBA00022679"/>
    </source>
</evidence>
<dbReference type="CDD" id="cd03789">
    <property type="entry name" value="GT9_LPS_heptosyltransferase"/>
    <property type="match status" value="1"/>
</dbReference>
<reference evidence="4" key="1">
    <citation type="journal article" date="2019" name="Int. J. Syst. Evol. Microbiol.">
        <title>The Global Catalogue of Microorganisms (GCM) 10K type strain sequencing project: providing services to taxonomists for standard genome sequencing and annotation.</title>
        <authorList>
            <consortium name="The Broad Institute Genomics Platform"/>
            <consortium name="The Broad Institute Genome Sequencing Center for Infectious Disease"/>
            <person name="Wu L."/>
            <person name="Ma J."/>
        </authorList>
    </citation>
    <scope>NUCLEOTIDE SEQUENCE [LARGE SCALE GENOMIC DNA]</scope>
    <source>
        <strain evidence="4">KCTC 62784</strain>
    </source>
</reference>
<protein>
    <submittedName>
        <fullName evidence="3">Glycosyltransferase family 9 protein</fullName>
    </submittedName>
</protein>
<dbReference type="SUPFAM" id="SSF53756">
    <property type="entry name" value="UDP-Glycosyltransferase/glycogen phosphorylase"/>
    <property type="match status" value="1"/>
</dbReference>
<dbReference type="InterPro" id="IPR002201">
    <property type="entry name" value="Glyco_trans_9"/>
</dbReference>
<gene>
    <name evidence="3" type="ORF">ACFODT_11970</name>
</gene>
<keyword evidence="4" id="KW-1185">Reference proteome</keyword>
<dbReference type="Proteomes" id="UP001595384">
    <property type="component" value="Unassembled WGS sequence"/>
</dbReference>
<sequence length="356" mass="40290">MSINNVLRQVDHYRRQRMSLLEPMLYKALGNDTYRRAELIPASHVQTILIVRNNKRIGNMFFLLPFVKQMRAAYPHAHITLLLSQPWQGQIFEEIGIDNIVYSHFSAGKLWSFYKQMQQLKTQVFDLLVTSYSSSEDSLIASMIPARNKVASDHPGRNSAFTHVFNNATAEKHSAFHKLFLVERLTKQKLNRASHEMAFTVQELSEGIVAKHALCQDKELTIAFFRGARGAKKLSDKTWHGILDTLQTYSSVPIQWVEILSPDIQTPLIANGLTYQNNNIRVLGSFLKNTTAFLSCDTGPLHLADAAGAKCIGLFTHTCPKKYGVLGQDSINVEDIHSLEMKAYLTRLSRPSSFTH</sequence>
<evidence type="ECO:0000313" key="3">
    <source>
        <dbReference type="EMBL" id="MFC3024541.1"/>
    </source>
</evidence>
<evidence type="ECO:0000313" key="4">
    <source>
        <dbReference type="Proteomes" id="UP001595384"/>
    </source>
</evidence>
<name>A0ABV7C956_9VIBR</name>
<dbReference type="RefSeq" id="WP_261809136.1">
    <property type="nucleotide sequence ID" value="NZ_AP024911.1"/>
</dbReference>
<keyword evidence="2" id="KW-0808">Transferase</keyword>
<keyword evidence="1" id="KW-0328">Glycosyltransferase</keyword>
<dbReference type="InterPro" id="IPR051199">
    <property type="entry name" value="LPS_LOS_Heptosyltrfase"/>
</dbReference>
<proteinExistence type="predicted"/>
<evidence type="ECO:0000256" key="1">
    <source>
        <dbReference type="ARBA" id="ARBA00022676"/>
    </source>
</evidence>
<dbReference type="Gene3D" id="3.40.50.2000">
    <property type="entry name" value="Glycogen Phosphorylase B"/>
    <property type="match status" value="2"/>
</dbReference>
<dbReference type="EMBL" id="JBHRSE010000078">
    <property type="protein sequence ID" value="MFC3024541.1"/>
    <property type="molecule type" value="Genomic_DNA"/>
</dbReference>
<dbReference type="PANTHER" id="PTHR30160">
    <property type="entry name" value="TETRAACYLDISACCHARIDE 4'-KINASE-RELATED"/>
    <property type="match status" value="1"/>
</dbReference>
<accession>A0ABV7C956</accession>